<dbReference type="InterPro" id="IPR011010">
    <property type="entry name" value="DNA_brk_join_enz"/>
</dbReference>
<keyword evidence="3" id="KW-0233">DNA recombination</keyword>
<comment type="caution">
    <text evidence="6">The sequence shown here is derived from an EMBL/GenBank/DDBJ whole genome shotgun (WGS) entry which is preliminary data.</text>
</comment>
<evidence type="ECO:0000256" key="2">
    <source>
        <dbReference type="ARBA" id="ARBA00023125"/>
    </source>
</evidence>
<dbReference type="PANTHER" id="PTHR30349">
    <property type="entry name" value="PHAGE INTEGRASE-RELATED"/>
    <property type="match status" value="1"/>
</dbReference>
<protein>
    <submittedName>
        <fullName evidence="6">Integrase</fullName>
    </submittedName>
</protein>
<dbReference type="Gene3D" id="1.10.443.10">
    <property type="entry name" value="Intergrase catalytic core"/>
    <property type="match status" value="1"/>
</dbReference>
<dbReference type="InterPro" id="IPR010998">
    <property type="entry name" value="Integrase_recombinase_N"/>
</dbReference>
<evidence type="ECO:0000313" key="7">
    <source>
        <dbReference type="Proteomes" id="UP000222824"/>
    </source>
</evidence>
<dbReference type="Proteomes" id="UP000222824">
    <property type="component" value="Unassembled WGS sequence"/>
</dbReference>
<gene>
    <name evidence="6" type="ORF">DJ69_03715</name>
</gene>
<keyword evidence="7" id="KW-1185">Reference proteome</keyword>
<dbReference type="GO" id="GO:0006310">
    <property type="term" value="P:DNA recombination"/>
    <property type="evidence" value="ECO:0007669"/>
    <property type="project" value="UniProtKB-KW"/>
</dbReference>
<evidence type="ECO:0000259" key="5">
    <source>
        <dbReference type="PROSITE" id="PS51900"/>
    </source>
</evidence>
<dbReference type="EMBL" id="NHOA01000024">
    <property type="protein sequence ID" value="PHQ39908.1"/>
    <property type="molecule type" value="Genomic_DNA"/>
</dbReference>
<dbReference type="RefSeq" id="WP_099254366.1">
    <property type="nucleotide sequence ID" value="NZ_NHOA01000024.1"/>
</dbReference>
<proteinExistence type="predicted"/>
<dbReference type="OrthoDB" id="198497at2157"/>
<dbReference type="SUPFAM" id="SSF56349">
    <property type="entry name" value="DNA breaking-rejoining enzymes"/>
    <property type="match status" value="1"/>
</dbReference>
<evidence type="ECO:0000256" key="1">
    <source>
        <dbReference type="ARBA" id="ARBA00022908"/>
    </source>
</evidence>
<dbReference type="PANTHER" id="PTHR30349:SF41">
    <property type="entry name" value="INTEGRASE_RECOMBINASE PROTEIN MJ0367-RELATED"/>
    <property type="match status" value="1"/>
</dbReference>
<dbReference type="InterPro" id="IPR044068">
    <property type="entry name" value="CB"/>
</dbReference>
<dbReference type="AlphaFoldDB" id="A0A2G1WLL8"/>
<organism evidence="6 7">
    <name type="scientific">Halorubrum persicum</name>
    <dbReference type="NCBI Taxonomy" id="1383844"/>
    <lineage>
        <taxon>Archaea</taxon>
        <taxon>Methanobacteriati</taxon>
        <taxon>Methanobacteriota</taxon>
        <taxon>Stenosarchaea group</taxon>
        <taxon>Halobacteria</taxon>
        <taxon>Halobacteriales</taxon>
        <taxon>Haloferacaceae</taxon>
        <taxon>Halorubrum</taxon>
    </lineage>
</organism>
<evidence type="ECO:0000313" key="6">
    <source>
        <dbReference type="EMBL" id="PHQ39908.1"/>
    </source>
</evidence>
<evidence type="ECO:0000256" key="4">
    <source>
        <dbReference type="PROSITE-ProRule" id="PRU01248"/>
    </source>
</evidence>
<dbReference type="GO" id="GO:0003677">
    <property type="term" value="F:DNA binding"/>
    <property type="evidence" value="ECO:0007669"/>
    <property type="project" value="UniProtKB-UniRule"/>
</dbReference>
<dbReference type="CDD" id="cd00397">
    <property type="entry name" value="DNA_BRE_C"/>
    <property type="match status" value="1"/>
</dbReference>
<keyword evidence="1" id="KW-0229">DNA integration</keyword>
<name>A0A2G1WLL8_9EURY</name>
<dbReference type="InterPro" id="IPR050090">
    <property type="entry name" value="Tyrosine_recombinase_XerCD"/>
</dbReference>
<dbReference type="Gene3D" id="1.10.150.130">
    <property type="match status" value="1"/>
</dbReference>
<feature type="domain" description="Core-binding (CB)" evidence="5">
    <location>
        <begin position="5"/>
        <end position="90"/>
    </location>
</feature>
<keyword evidence="2 4" id="KW-0238">DNA-binding</keyword>
<dbReference type="GO" id="GO:0015074">
    <property type="term" value="P:DNA integration"/>
    <property type="evidence" value="ECO:0007669"/>
    <property type="project" value="UniProtKB-KW"/>
</dbReference>
<dbReference type="PROSITE" id="PS51900">
    <property type="entry name" value="CB"/>
    <property type="match status" value="1"/>
</dbReference>
<evidence type="ECO:0000256" key="3">
    <source>
        <dbReference type="ARBA" id="ARBA00023172"/>
    </source>
</evidence>
<accession>A0A2G1WLL8</accession>
<reference evidence="6 7" key="1">
    <citation type="journal article" date="2014" name="Front. Microbiol.">
        <title>Population and genomic analysis of the genus Halorubrum.</title>
        <authorList>
            <person name="Fullmer M.S."/>
            <person name="Soucy S.M."/>
            <person name="Swithers K.S."/>
            <person name="Makkay A.M."/>
            <person name="Wheeler R."/>
            <person name="Ventosa A."/>
            <person name="Gogarten J.P."/>
            <person name="Papke R.T."/>
        </authorList>
    </citation>
    <scope>NUCLEOTIDE SEQUENCE [LARGE SCALE GENOMIC DNA]</scope>
    <source>
        <strain evidence="6 7">C49</strain>
    </source>
</reference>
<dbReference type="InterPro" id="IPR013762">
    <property type="entry name" value="Integrase-like_cat_sf"/>
</dbReference>
<sequence>MTRQIEPQRAVERYLNERRADISESTYYNHSSLLSQFIEWCDNEGLDYVNELDGFHISDFKIHRRDEDGINKVTLYNQMTVLRVFLRWCESRSLVEGLAENILMPVPEDDSRDTMIDSETAAQILQYLQKYEHGTLKHTVFSLLWDTGFRVGTLRAIDLEDYHSGEQFIEVEHRAETGTPLKNKYGAEREVNLHEWVCDVIDDYVEMYRHDVTDDHGRKPLITTEQGRPVRSNIRGHINSMTRPCVHADNCPHGRDPDSCEAAQRRDAAARCPGSVPPHAIRRSAITAWLNDGHTKELLSDRMNVSVKTLEKHYDARTESEKRELRREEFGME</sequence>